<keyword evidence="4" id="KW-0378">Hydrolase</keyword>
<dbReference type="GO" id="GO:0016853">
    <property type="term" value="F:isomerase activity"/>
    <property type="evidence" value="ECO:0007669"/>
    <property type="project" value="UniProtKB-ARBA"/>
</dbReference>
<dbReference type="GO" id="GO:0019752">
    <property type="term" value="P:carboxylic acid metabolic process"/>
    <property type="evidence" value="ECO:0007669"/>
    <property type="project" value="UniProtKB-ARBA"/>
</dbReference>
<dbReference type="SUPFAM" id="SSF56529">
    <property type="entry name" value="FAH"/>
    <property type="match status" value="1"/>
</dbReference>
<reference evidence="4 5" key="1">
    <citation type="submission" date="2020-12" db="EMBL/GenBank/DDBJ databases">
        <title>Genome sequence of clinical Mycobacterium intracellulare strains.</title>
        <authorList>
            <person name="Tateishi Y."/>
            <person name="Matsumoto S."/>
            <person name="Fukushima Y."/>
            <person name="Nakajima C."/>
            <person name="Suzuki Y."/>
        </authorList>
    </citation>
    <scope>NUCLEOTIDE SEQUENCE [LARGE SCALE GENOMIC DNA]</scope>
    <source>
        <strain evidence="4 5">M018</strain>
    </source>
</reference>
<dbReference type="InterPro" id="IPR036663">
    <property type="entry name" value="Fumarylacetoacetase_C_sf"/>
</dbReference>
<dbReference type="AlphaFoldDB" id="A0A7R7MSJ3"/>
<keyword evidence="2" id="KW-0479">Metal-binding</keyword>
<accession>A0A7R7MSJ3</accession>
<evidence type="ECO:0000259" key="3">
    <source>
        <dbReference type="Pfam" id="PF01557"/>
    </source>
</evidence>
<name>A0A7R7MSJ3_MYCIT</name>
<evidence type="ECO:0000313" key="5">
    <source>
        <dbReference type="Proteomes" id="UP000595205"/>
    </source>
</evidence>
<dbReference type="InterPro" id="IPR051121">
    <property type="entry name" value="FAH"/>
</dbReference>
<dbReference type="Pfam" id="PF01557">
    <property type="entry name" value="FAA_hydrolase"/>
    <property type="match status" value="1"/>
</dbReference>
<dbReference type="PANTHER" id="PTHR42796">
    <property type="entry name" value="FUMARYLACETOACETATE HYDROLASE DOMAIN-CONTAINING PROTEIN 2A-RELATED"/>
    <property type="match status" value="1"/>
</dbReference>
<dbReference type="GO" id="GO:0046872">
    <property type="term" value="F:metal ion binding"/>
    <property type="evidence" value="ECO:0007669"/>
    <property type="project" value="UniProtKB-KW"/>
</dbReference>
<dbReference type="InterPro" id="IPR011234">
    <property type="entry name" value="Fumarylacetoacetase-like_C"/>
</dbReference>
<evidence type="ECO:0000256" key="2">
    <source>
        <dbReference type="ARBA" id="ARBA00022723"/>
    </source>
</evidence>
<evidence type="ECO:0000256" key="1">
    <source>
        <dbReference type="ARBA" id="ARBA00010211"/>
    </source>
</evidence>
<feature type="domain" description="Fumarylacetoacetase-like C-terminal" evidence="3">
    <location>
        <begin position="135"/>
        <end position="344"/>
    </location>
</feature>
<sequence length="356" mass="37815">MRDGWVRWPPRVAVERPLARGLLFCVEFVYCIIFSDRSINLGGIDICVKARRGLRRRKPPIWTRLEGKDDMHLYRTSQGLARNDGDGLLLLDLPYPDVAALFKAGLECALTAPVRARTTFDEVDLLAPVDKPCRVVVVGLNYRAHAAETGAEIPAEPTFFCVDGGPVVGPGDPIILPPAAPDYVDYEGEVGVVIGRAAYNVPVEDAWNFVGGLTCANDVSARDLQAAALSEAGSAGLGFSKAMDTFKPIGPAVVTTDSFSLPLDIGLTTTVNGEIQQQCRTTDLIFDVPTLVSAVSRMVTLLPGDLICTGTPSGVGAAAGRFLTPGDVVEIEVEGIGTLSNRVVAYHSIGDPVAAP</sequence>
<dbReference type="Gene3D" id="3.90.850.10">
    <property type="entry name" value="Fumarylacetoacetase-like, C-terminal domain"/>
    <property type="match status" value="1"/>
</dbReference>
<gene>
    <name evidence="4" type="ORF">MINTM018_17780</name>
</gene>
<comment type="similarity">
    <text evidence="1">Belongs to the FAH family.</text>
</comment>
<protein>
    <submittedName>
        <fullName evidence="4">Hypothetical fumarylacetoacetate hydrolase family protein</fullName>
    </submittedName>
</protein>
<dbReference type="GO" id="GO:0016787">
    <property type="term" value="F:hydrolase activity"/>
    <property type="evidence" value="ECO:0007669"/>
    <property type="project" value="UniProtKB-KW"/>
</dbReference>
<dbReference type="PANTHER" id="PTHR42796:SF4">
    <property type="entry name" value="FUMARYLACETOACETATE HYDROLASE DOMAIN-CONTAINING PROTEIN 2A"/>
    <property type="match status" value="1"/>
</dbReference>
<dbReference type="Proteomes" id="UP000595205">
    <property type="component" value="Chromosome"/>
</dbReference>
<proteinExistence type="inferred from homology"/>
<organism evidence="4 5">
    <name type="scientific">Mycobacterium intracellulare</name>
    <dbReference type="NCBI Taxonomy" id="1767"/>
    <lineage>
        <taxon>Bacteria</taxon>
        <taxon>Bacillati</taxon>
        <taxon>Actinomycetota</taxon>
        <taxon>Actinomycetes</taxon>
        <taxon>Mycobacteriales</taxon>
        <taxon>Mycobacteriaceae</taxon>
        <taxon>Mycobacterium</taxon>
        <taxon>Mycobacterium avium complex (MAC)</taxon>
    </lineage>
</organism>
<dbReference type="FunFam" id="3.90.850.10:FF:000002">
    <property type="entry name" value="2-hydroxyhepta-2,4-diene-1,7-dioate isomerase"/>
    <property type="match status" value="1"/>
</dbReference>
<evidence type="ECO:0000313" key="4">
    <source>
        <dbReference type="EMBL" id="BCO99008.1"/>
    </source>
</evidence>
<dbReference type="EMBL" id="AP024255">
    <property type="protein sequence ID" value="BCO99008.1"/>
    <property type="molecule type" value="Genomic_DNA"/>
</dbReference>